<gene>
    <name evidence="1" type="ORF">UFOPK1493_04002</name>
</gene>
<reference evidence="1" key="1">
    <citation type="submission" date="2020-05" db="EMBL/GenBank/DDBJ databases">
        <authorList>
            <person name="Chiriac C."/>
            <person name="Salcher M."/>
            <person name="Ghai R."/>
            <person name="Kavagutti S V."/>
        </authorList>
    </citation>
    <scope>NUCLEOTIDE SEQUENCE</scope>
</reference>
<accession>A0A6J6G8W4</accession>
<proteinExistence type="predicted"/>
<name>A0A6J6G8W4_9ZZZZ</name>
<organism evidence="1">
    <name type="scientific">freshwater metagenome</name>
    <dbReference type="NCBI Taxonomy" id="449393"/>
    <lineage>
        <taxon>unclassified sequences</taxon>
        <taxon>metagenomes</taxon>
        <taxon>ecological metagenomes</taxon>
    </lineage>
</organism>
<dbReference type="AlphaFoldDB" id="A0A6J6G8W4"/>
<sequence>MRVSQLDGRVLVAAEPEPLPPVDVVRDDHRALADLIVAGGATPVEEHGVLVGEVDGLEVCRVVDVPETGEVRLEVGVGAHDRETFQLLHGDRPTVEALADVVRAVTQHRRTDAAPHPLKQLAASRLLRSRIVAEPSLVGLDALVAVDPPLARPNLKDQLPCAAVEHASHTLVVCSTGIDLEVVPWAGDAAAMHAARRCVVAVPERDAIDLQHRLAALLRVPTTVAGIAG</sequence>
<protein>
    <submittedName>
        <fullName evidence="1">Unannotated protein</fullName>
    </submittedName>
</protein>
<dbReference type="EMBL" id="CAEZSR010000271">
    <property type="protein sequence ID" value="CAB4595873.1"/>
    <property type="molecule type" value="Genomic_DNA"/>
</dbReference>
<evidence type="ECO:0000313" key="1">
    <source>
        <dbReference type="EMBL" id="CAB4595873.1"/>
    </source>
</evidence>